<dbReference type="Proteomes" id="UP000887566">
    <property type="component" value="Unplaced"/>
</dbReference>
<dbReference type="Pfam" id="PF00042">
    <property type="entry name" value="Globin"/>
    <property type="match status" value="1"/>
</dbReference>
<dbReference type="Gene3D" id="1.10.490.10">
    <property type="entry name" value="Globins"/>
    <property type="match status" value="1"/>
</dbReference>
<name>A0A914UMA9_9BILA</name>
<dbReference type="GO" id="GO:0019825">
    <property type="term" value="F:oxygen binding"/>
    <property type="evidence" value="ECO:0007669"/>
    <property type="project" value="InterPro"/>
</dbReference>
<protein>
    <submittedName>
        <fullName evidence="4">Globin family profile domain-containing protein</fullName>
    </submittedName>
</protein>
<dbReference type="PANTHER" id="PTHR47768">
    <property type="entry name" value="GLOBIN RELATED-RELATED"/>
    <property type="match status" value="1"/>
</dbReference>
<keyword evidence="1" id="KW-0561">Oxygen transport</keyword>
<organism evidence="3 4">
    <name type="scientific">Plectus sambesii</name>
    <dbReference type="NCBI Taxonomy" id="2011161"/>
    <lineage>
        <taxon>Eukaryota</taxon>
        <taxon>Metazoa</taxon>
        <taxon>Ecdysozoa</taxon>
        <taxon>Nematoda</taxon>
        <taxon>Chromadorea</taxon>
        <taxon>Plectida</taxon>
        <taxon>Plectina</taxon>
        <taxon>Plectoidea</taxon>
        <taxon>Plectidae</taxon>
        <taxon>Plectus</taxon>
    </lineage>
</organism>
<dbReference type="InterPro" id="IPR044399">
    <property type="entry name" value="Mb-like_M"/>
</dbReference>
<proteinExistence type="inferred from homology"/>
<evidence type="ECO:0000313" key="4">
    <source>
        <dbReference type="WBParaSite" id="PSAMB.scaffold10size141368.g9.t1"/>
    </source>
</evidence>
<comment type="similarity">
    <text evidence="1">Belongs to the globin family.</text>
</comment>
<keyword evidence="1" id="KW-0479">Metal-binding</keyword>
<keyword evidence="1" id="KW-0408">Iron</keyword>
<keyword evidence="3" id="KW-1185">Reference proteome</keyword>
<dbReference type="AlphaFoldDB" id="A0A914UMA9"/>
<dbReference type="PROSITE" id="PS01033">
    <property type="entry name" value="GLOBIN"/>
    <property type="match status" value="1"/>
</dbReference>
<dbReference type="InterPro" id="IPR009050">
    <property type="entry name" value="Globin-like_sf"/>
</dbReference>
<dbReference type="GO" id="GO:0020037">
    <property type="term" value="F:heme binding"/>
    <property type="evidence" value="ECO:0007669"/>
    <property type="project" value="InterPro"/>
</dbReference>
<dbReference type="GO" id="GO:0005344">
    <property type="term" value="F:oxygen carrier activity"/>
    <property type="evidence" value="ECO:0007669"/>
    <property type="project" value="UniProtKB-KW"/>
</dbReference>
<dbReference type="InterPro" id="IPR000971">
    <property type="entry name" value="Globin"/>
</dbReference>
<dbReference type="InterPro" id="IPR053341">
    <property type="entry name" value="Oxidative_stress_globin-like"/>
</dbReference>
<dbReference type="InterPro" id="IPR012292">
    <property type="entry name" value="Globin/Proto"/>
</dbReference>
<feature type="domain" description="Globin" evidence="2">
    <location>
        <begin position="45"/>
        <end position="194"/>
    </location>
</feature>
<accession>A0A914UMA9</accession>
<reference evidence="4" key="1">
    <citation type="submission" date="2022-11" db="UniProtKB">
        <authorList>
            <consortium name="WormBaseParasite"/>
        </authorList>
    </citation>
    <scope>IDENTIFICATION</scope>
</reference>
<dbReference type="SUPFAM" id="SSF46458">
    <property type="entry name" value="Globin-like"/>
    <property type="match status" value="1"/>
</dbReference>
<dbReference type="WBParaSite" id="PSAMB.scaffold10size141368.g9.t1">
    <property type="protein sequence ID" value="PSAMB.scaffold10size141368.g9.t1"/>
    <property type="gene ID" value="PSAMB.scaffold10size141368.g9"/>
</dbReference>
<keyword evidence="1" id="KW-0813">Transport</keyword>
<sequence length="227" mass="25356">MGNKPTAGAHNGRNRSLLGAIGAEPSVRPALSAIPRALLLEPNKLLSVRQRQLIVKLWKRTRKSGLDSVGTKIFLQIFEGDPRLKKLFSLEHVPKDLLKYETRFQAHAHTFTRTIAVIVTNIHDLEAVARYMQDLGKRHAHFQVGGFEPEQWELFAEALSECVIEGSGGGGRETATAWRLLVAFLIEEMRLGFGERLKDCAILQHQRAHSGSCPAIVSPREARAFNY</sequence>
<dbReference type="CDD" id="cd01040">
    <property type="entry name" value="Mb-like"/>
    <property type="match status" value="1"/>
</dbReference>
<keyword evidence="1" id="KW-0349">Heme</keyword>
<evidence type="ECO:0000256" key="1">
    <source>
        <dbReference type="RuleBase" id="RU000356"/>
    </source>
</evidence>
<evidence type="ECO:0000259" key="2">
    <source>
        <dbReference type="PROSITE" id="PS01033"/>
    </source>
</evidence>
<dbReference type="PANTHER" id="PTHR47768:SF2">
    <property type="entry name" value="GLOBIN-RELATED"/>
    <property type="match status" value="1"/>
</dbReference>
<evidence type="ECO:0000313" key="3">
    <source>
        <dbReference type="Proteomes" id="UP000887566"/>
    </source>
</evidence>